<comment type="caution">
    <text evidence="3">The sequence shown here is derived from an EMBL/GenBank/DDBJ whole genome shotgun (WGS) entry which is preliminary data.</text>
</comment>
<protein>
    <submittedName>
        <fullName evidence="3">Serine hydrolase</fullName>
        <ecNumber evidence="3">3.-.-.-</ecNumber>
    </submittedName>
</protein>
<feature type="domain" description="Beta-lactamase-related" evidence="2">
    <location>
        <begin position="180"/>
        <end position="447"/>
    </location>
</feature>
<dbReference type="SUPFAM" id="SSF56601">
    <property type="entry name" value="beta-lactamase/transpeptidase-like"/>
    <property type="match status" value="1"/>
</dbReference>
<dbReference type="InterPro" id="IPR001466">
    <property type="entry name" value="Beta-lactam-related"/>
</dbReference>
<dbReference type="Proteomes" id="UP001427805">
    <property type="component" value="Unassembled WGS sequence"/>
</dbReference>
<keyword evidence="4" id="KW-1185">Reference proteome</keyword>
<evidence type="ECO:0000259" key="2">
    <source>
        <dbReference type="Pfam" id="PF00144"/>
    </source>
</evidence>
<reference evidence="3 4" key="1">
    <citation type="submission" date="2024-05" db="EMBL/GenBank/DDBJ databases">
        <title>Sphingomonas sp. HF-S3 16S ribosomal RNA gene Genome sequencing and assembly.</title>
        <authorList>
            <person name="Lee H."/>
        </authorList>
    </citation>
    <scope>NUCLEOTIDE SEQUENCE [LARGE SCALE GENOMIC DNA]</scope>
    <source>
        <strain evidence="3 4">HF-S3</strain>
    </source>
</reference>
<keyword evidence="3" id="KW-0378">Hydrolase</keyword>
<proteinExistence type="predicted"/>
<dbReference type="EC" id="3.-.-.-" evidence="3"/>
<evidence type="ECO:0000313" key="4">
    <source>
        <dbReference type="Proteomes" id="UP001427805"/>
    </source>
</evidence>
<dbReference type="GO" id="GO:0016787">
    <property type="term" value="F:hydrolase activity"/>
    <property type="evidence" value="ECO:0007669"/>
    <property type="project" value="UniProtKB-KW"/>
</dbReference>
<dbReference type="PANTHER" id="PTHR43283:SF7">
    <property type="entry name" value="BETA-LACTAMASE-RELATED DOMAIN-CONTAINING PROTEIN"/>
    <property type="match status" value="1"/>
</dbReference>
<feature type="chain" id="PRO_5045216402" evidence="1">
    <location>
        <begin position="27"/>
        <end position="472"/>
    </location>
</feature>
<dbReference type="PANTHER" id="PTHR43283">
    <property type="entry name" value="BETA-LACTAMASE-RELATED"/>
    <property type="match status" value="1"/>
</dbReference>
<name>A0ABV0B705_9SPHN</name>
<evidence type="ECO:0000256" key="1">
    <source>
        <dbReference type="SAM" id="SignalP"/>
    </source>
</evidence>
<dbReference type="Gene3D" id="3.40.710.10">
    <property type="entry name" value="DD-peptidase/beta-lactamase superfamily"/>
    <property type="match status" value="1"/>
</dbReference>
<accession>A0ABV0B705</accession>
<evidence type="ECO:0000313" key="3">
    <source>
        <dbReference type="EMBL" id="MEN3746656.1"/>
    </source>
</evidence>
<organism evidence="3 4">
    <name type="scientific">Sphingomonas rustica</name>
    <dbReference type="NCBI Taxonomy" id="3103142"/>
    <lineage>
        <taxon>Bacteria</taxon>
        <taxon>Pseudomonadati</taxon>
        <taxon>Pseudomonadota</taxon>
        <taxon>Alphaproteobacteria</taxon>
        <taxon>Sphingomonadales</taxon>
        <taxon>Sphingomonadaceae</taxon>
        <taxon>Sphingomonas</taxon>
    </lineage>
</organism>
<dbReference type="InterPro" id="IPR050789">
    <property type="entry name" value="Diverse_Enzym_Activities"/>
</dbReference>
<keyword evidence="1" id="KW-0732">Signal</keyword>
<dbReference type="RefSeq" id="WP_346245662.1">
    <property type="nucleotide sequence ID" value="NZ_JBDIZK010000003.1"/>
</dbReference>
<dbReference type="Pfam" id="PF00144">
    <property type="entry name" value="Beta-lactamase"/>
    <property type="match status" value="1"/>
</dbReference>
<feature type="signal peptide" evidence="1">
    <location>
        <begin position="1"/>
        <end position="26"/>
    </location>
</feature>
<sequence length="472" mass="50203">MRIATVAARAGMTLAFGMAAALPASAQSNPATPYERSIAAGYKALTLCGAMFNGGRTQGQAEALELTGIYADYQPLMPMLSASISRFMTKPKDGSAPQLWGASVSVRFDQMLPPRRADWRQDRGCTILPPGSTAPSPAASLPAARFTPFAGSMDAQPWPMGQAGLTVKVDPRLERAFARALSGGYSGRTTSVLVVKDGQIVGERYAAGFGPNSTQRTWSVAKSIAGTMIGIGQRDGFVRVGQRAGLWRGDTRASITLDNLIRMASGLHTAYAGNRTDALYFGGTTVDEEVGYWPIEAAPGSRFRYANVDIVAAIRVLRAGMKNDVRYAAYPRTELFAKLGMTRTVAELDAGGNLVLSSQVWSNARDFARLGMFWLNDGVWQGKRILPVGWMKAMTTPSGPQPATGAGYGATLWLFGPAQGLPAGTFAAQGNRGQVIFVVPSRKLVVVRRGEDGTGTAFDANKFVADVIAALE</sequence>
<dbReference type="EMBL" id="JBDIZK010000003">
    <property type="protein sequence ID" value="MEN3746656.1"/>
    <property type="molecule type" value="Genomic_DNA"/>
</dbReference>
<gene>
    <name evidence="3" type="ORF">TPR58_05715</name>
</gene>
<dbReference type="InterPro" id="IPR012338">
    <property type="entry name" value="Beta-lactam/transpept-like"/>
</dbReference>